<reference evidence="1 4" key="1">
    <citation type="submission" date="2016-01" db="EMBL/GenBank/DDBJ databases">
        <authorList>
            <person name="Oliw E.H."/>
        </authorList>
    </citation>
    <scope>NUCLEOTIDE SEQUENCE [LARGE SCALE GENOMIC DNA]</scope>
    <source>
        <strain evidence="1 4">CMW7756B</strain>
    </source>
</reference>
<proteinExistence type="predicted"/>
<dbReference type="SUPFAM" id="SSF52540">
    <property type="entry name" value="P-loop containing nucleoside triphosphate hydrolases"/>
    <property type="match status" value="1"/>
</dbReference>
<dbReference type="AlphaFoldDB" id="A0A133S309"/>
<dbReference type="Proteomes" id="UP000277803">
    <property type="component" value="Unassembled WGS sequence"/>
</dbReference>
<dbReference type="PANTHER" id="PTHR46638">
    <property type="entry name" value="CORRINOID ADENOSYLTRANSFERASE"/>
    <property type="match status" value="1"/>
</dbReference>
<evidence type="ECO:0000313" key="1">
    <source>
        <dbReference type="EMBL" id="KXA62845.1"/>
    </source>
</evidence>
<reference evidence="3 5" key="2">
    <citation type="submission" date="2018-09" db="EMBL/GenBank/DDBJ databases">
        <title>Genome sequence of Veillonella atypica isolated from periodontal Korean patients.</title>
        <authorList>
            <person name="Lee J.-H."/>
            <person name="Moon J.-H."/>
            <person name="Shin S.-Y."/>
        </authorList>
    </citation>
    <scope>NUCLEOTIDE SEQUENCE [LARGE SCALE GENOMIC DNA]</scope>
    <source>
        <strain evidence="3 5">KHUD_V1</strain>
    </source>
</reference>
<dbReference type="PATRIC" id="fig|39777.7.peg.1373"/>
<dbReference type="NCBIfam" id="TIGR00708">
    <property type="entry name" value="cobA"/>
    <property type="match status" value="1"/>
</dbReference>
<protein>
    <submittedName>
        <fullName evidence="1">Cob(I)yrinic acid a,c-diamide adenosyltransferase</fullName>
        <ecNumber evidence="2">2.5.1.17</ecNumber>
    </submittedName>
</protein>
<dbReference type="STRING" id="39777.B7L28_05575"/>
<dbReference type="InterPro" id="IPR027417">
    <property type="entry name" value="P-loop_NTPase"/>
</dbReference>
<gene>
    <name evidence="2" type="primary">cobO</name>
    <name evidence="3" type="ORF">D2965_07350</name>
    <name evidence="1" type="ORF">HMPREF3233_01408</name>
    <name evidence="2" type="ORF">QP520_01350</name>
</gene>
<dbReference type="Proteomes" id="UP001236274">
    <property type="component" value="Unassembled WGS sequence"/>
</dbReference>
<evidence type="ECO:0000313" key="3">
    <source>
        <dbReference type="EMBL" id="RJY50150.1"/>
    </source>
</evidence>
<evidence type="ECO:0000313" key="2">
    <source>
        <dbReference type="EMBL" id="MDK7356281.1"/>
    </source>
</evidence>
<dbReference type="NCBIfam" id="NF004637">
    <property type="entry name" value="PRK05986.1"/>
    <property type="match status" value="1"/>
</dbReference>
<dbReference type="InterPro" id="IPR003724">
    <property type="entry name" value="CblAdoTrfase_CobA"/>
</dbReference>
<dbReference type="EMBL" id="JASORJ010000001">
    <property type="protein sequence ID" value="MDK7356281.1"/>
    <property type="molecule type" value="Genomic_DNA"/>
</dbReference>
<dbReference type="PANTHER" id="PTHR46638:SF1">
    <property type="entry name" value="CORRINOID ADENOSYLTRANSFERASE"/>
    <property type="match status" value="1"/>
</dbReference>
<comment type="caution">
    <text evidence="1">The sequence shown here is derived from an EMBL/GenBank/DDBJ whole genome shotgun (WGS) entry which is preliminary data.</text>
</comment>
<name>A0A133S309_9FIRM</name>
<evidence type="ECO:0000313" key="4">
    <source>
        <dbReference type="Proteomes" id="UP000070226"/>
    </source>
</evidence>
<organism evidence="1">
    <name type="scientific">Veillonella atypica</name>
    <dbReference type="NCBI Taxonomy" id="39777"/>
    <lineage>
        <taxon>Bacteria</taxon>
        <taxon>Bacillati</taxon>
        <taxon>Bacillota</taxon>
        <taxon>Negativicutes</taxon>
        <taxon>Veillonellales</taxon>
        <taxon>Veillonellaceae</taxon>
        <taxon>Veillonella</taxon>
    </lineage>
</organism>
<dbReference type="CDD" id="cd00561">
    <property type="entry name" value="CobA_ACA"/>
    <property type="match status" value="1"/>
</dbReference>
<dbReference type="RefSeq" id="WP_005376054.1">
    <property type="nucleotide sequence ID" value="NZ_DBFOUP010000093.1"/>
</dbReference>
<dbReference type="Pfam" id="PF02572">
    <property type="entry name" value="CobA_CobO_BtuR"/>
    <property type="match status" value="1"/>
</dbReference>
<dbReference type="Proteomes" id="UP000070226">
    <property type="component" value="Unassembled WGS sequence"/>
</dbReference>
<dbReference type="GO" id="GO:0005524">
    <property type="term" value="F:ATP binding"/>
    <property type="evidence" value="ECO:0007669"/>
    <property type="project" value="InterPro"/>
</dbReference>
<dbReference type="GO" id="GO:0009236">
    <property type="term" value="P:cobalamin biosynthetic process"/>
    <property type="evidence" value="ECO:0007669"/>
    <property type="project" value="InterPro"/>
</dbReference>
<dbReference type="Gene3D" id="3.40.50.300">
    <property type="entry name" value="P-loop containing nucleotide triphosphate hydrolases"/>
    <property type="match status" value="1"/>
</dbReference>
<dbReference type="EC" id="2.5.1.17" evidence="2"/>
<dbReference type="EMBL" id="QXZZ01000034">
    <property type="protein sequence ID" value="RJY50150.1"/>
    <property type="molecule type" value="Genomic_DNA"/>
</dbReference>
<evidence type="ECO:0000313" key="5">
    <source>
        <dbReference type="Proteomes" id="UP000277803"/>
    </source>
</evidence>
<reference evidence="2" key="3">
    <citation type="submission" date="2023-05" db="EMBL/GenBank/DDBJ databases">
        <title>Cataloging the Phylogenetic Diversity of Human Bladder Bacteria.</title>
        <authorList>
            <person name="Du J."/>
        </authorList>
    </citation>
    <scope>NUCLEOTIDE SEQUENCE</scope>
    <source>
        <strain evidence="2">UMB10101</strain>
    </source>
</reference>
<dbReference type="PIRSF" id="PIRSF015617">
    <property type="entry name" value="Adensltrnsf_CobA"/>
    <property type="match status" value="1"/>
</dbReference>
<dbReference type="EMBL" id="LRQT01000079">
    <property type="protein sequence ID" value="KXA62845.1"/>
    <property type="molecule type" value="Genomic_DNA"/>
</dbReference>
<dbReference type="GO" id="GO:0008817">
    <property type="term" value="F:corrinoid adenosyltransferase activity"/>
    <property type="evidence" value="ECO:0007669"/>
    <property type="project" value="UniProtKB-EC"/>
</dbReference>
<accession>A0A133S309</accession>
<keyword evidence="1" id="KW-0808">Transferase</keyword>
<sequence length="180" mass="19911">MSERGLILVNTGNGKGKTTAALGVVLRAVGQGLKVLILQFIKSGHGYGELEGLKKLGDAVTIKSMGKGFIYYNRDKVTVEELEKHKAAAQEAWKTLVEEVNSDKWDLIVMDEINNAINYELIDVNSVVDMLKQKPERLHVILTGRYAKPEIIDIADTVTEMNVVKHAYEKGIKAAKGIEF</sequence>